<dbReference type="PRINTS" id="PR00080">
    <property type="entry name" value="SDRFAMILY"/>
</dbReference>
<dbReference type="PATRIC" id="fig|1156935.5.peg.1356"/>
<evidence type="ECO:0000259" key="4">
    <source>
        <dbReference type="SMART" id="SM00822"/>
    </source>
</evidence>
<comment type="similarity">
    <text evidence="1 3">Belongs to the short-chain dehydrogenases/reductases (SDR) family.</text>
</comment>
<evidence type="ECO:0000256" key="2">
    <source>
        <dbReference type="ARBA" id="ARBA00023002"/>
    </source>
</evidence>
<keyword evidence="6" id="KW-1185">Reference proteome</keyword>
<proteinExistence type="inferred from homology"/>
<evidence type="ECO:0000256" key="3">
    <source>
        <dbReference type="RuleBase" id="RU000363"/>
    </source>
</evidence>
<dbReference type="PRINTS" id="PR00081">
    <property type="entry name" value="GDHRDH"/>
</dbReference>
<dbReference type="GO" id="GO:0016491">
    <property type="term" value="F:oxidoreductase activity"/>
    <property type="evidence" value="ECO:0007669"/>
    <property type="project" value="UniProtKB-KW"/>
</dbReference>
<dbReference type="EMBL" id="ALJF01000004">
    <property type="protein sequence ID" value="EKF60742.1"/>
    <property type="molecule type" value="Genomic_DNA"/>
</dbReference>
<evidence type="ECO:0000313" key="5">
    <source>
        <dbReference type="EMBL" id="EKF60742.1"/>
    </source>
</evidence>
<dbReference type="InterPro" id="IPR057326">
    <property type="entry name" value="KR_dom"/>
</dbReference>
<dbReference type="NCBIfam" id="NF004823">
    <property type="entry name" value="PRK06179.1"/>
    <property type="match status" value="1"/>
</dbReference>
<organism evidence="5 6">
    <name type="scientific">Agrobacterium albertimagni AOL15</name>
    <dbReference type="NCBI Taxonomy" id="1156935"/>
    <lineage>
        <taxon>Bacteria</taxon>
        <taxon>Pseudomonadati</taxon>
        <taxon>Pseudomonadota</taxon>
        <taxon>Alphaproteobacteria</taxon>
        <taxon>Hyphomicrobiales</taxon>
        <taxon>Rhizobiaceae</taxon>
        <taxon>Rhizobium/Agrobacterium group</taxon>
        <taxon>Agrobacterium</taxon>
    </lineage>
</organism>
<gene>
    <name evidence="5" type="ORF">QWE_06733</name>
</gene>
<sequence>MRQIETKAMATSASKGQKTAFVTGASSGIGKAAALALSRAGYRVIGTSRKAAPGEIRDGIRMIACDVTSDASVSAAVALAHAELGRIDLLVNNAGYAISGAAEESSIEQVGALFDTNYLGVVRVTNEVLPIMRRQGHGRILNIGSVVGLIPGPFGAHYAASKHAIEGYSESLDHEVRSFGIRVAVIEPWATKTSIEINSPQGDRPVAAYSQTFARYQSAFAAAMASGDTADDVAATIVAAAEARKPRLRYPSGKEARQTAFARRFLPRALFDRILRKQFNIA</sequence>
<comment type="caution">
    <text evidence="5">The sequence shown here is derived from an EMBL/GenBank/DDBJ whole genome shotgun (WGS) entry which is preliminary data.</text>
</comment>
<dbReference type="AlphaFoldDB" id="K2QYQ2"/>
<name>K2QYQ2_9HYPH</name>
<dbReference type="Gene3D" id="3.40.50.720">
    <property type="entry name" value="NAD(P)-binding Rossmann-like Domain"/>
    <property type="match status" value="1"/>
</dbReference>
<dbReference type="InterPro" id="IPR036291">
    <property type="entry name" value="NAD(P)-bd_dom_sf"/>
</dbReference>
<dbReference type="SUPFAM" id="SSF51735">
    <property type="entry name" value="NAD(P)-binding Rossmann-fold domains"/>
    <property type="match status" value="1"/>
</dbReference>
<dbReference type="SMART" id="SM00822">
    <property type="entry name" value="PKS_KR"/>
    <property type="match status" value="1"/>
</dbReference>
<protein>
    <submittedName>
        <fullName evidence="5">Short-chain dehydrogenase/reductase SDR</fullName>
    </submittedName>
</protein>
<dbReference type="PANTHER" id="PTHR43976">
    <property type="entry name" value="SHORT CHAIN DEHYDROGENASE"/>
    <property type="match status" value="1"/>
</dbReference>
<evidence type="ECO:0000313" key="6">
    <source>
        <dbReference type="Proteomes" id="UP000007123"/>
    </source>
</evidence>
<accession>K2QYQ2</accession>
<reference evidence="5 6" key="1">
    <citation type="journal article" date="2012" name="J. Bacteriol.">
        <title>Draft Genome Sequence of Agrobacterium albertimagni Strain AOL15.</title>
        <authorList>
            <person name="Trimble W.L."/>
            <person name="Phung le T."/>
            <person name="Meyer F."/>
            <person name="Gilbert J.A."/>
            <person name="Silver S."/>
        </authorList>
    </citation>
    <scope>NUCLEOTIDE SEQUENCE [LARGE SCALE GENOMIC DNA]</scope>
    <source>
        <strain evidence="5 6">AOL15</strain>
    </source>
</reference>
<dbReference type="STRING" id="1156935.QWE_06733"/>
<dbReference type="Pfam" id="PF00106">
    <property type="entry name" value="adh_short"/>
    <property type="match status" value="1"/>
</dbReference>
<dbReference type="CDD" id="cd05374">
    <property type="entry name" value="17beta-HSD-like_SDR_c"/>
    <property type="match status" value="1"/>
</dbReference>
<dbReference type="Proteomes" id="UP000007123">
    <property type="component" value="Unassembled WGS sequence"/>
</dbReference>
<dbReference type="InterPro" id="IPR051911">
    <property type="entry name" value="SDR_oxidoreductase"/>
</dbReference>
<evidence type="ECO:0000256" key="1">
    <source>
        <dbReference type="ARBA" id="ARBA00006484"/>
    </source>
</evidence>
<dbReference type="PANTHER" id="PTHR43976:SF16">
    <property type="entry name" value="SHORT-CHAIN DEHYDROGENASE_REDUCTASE FAMILY PROTEIN"/>
    <property type="match status" value="1"/>
</dbReference>
<dbReference type="eggNOG" id="COG0300">
    <property type="taxonomic scope" value="Bacteria"/>
</dbReference>
<feature type="domain" description="Ketoreductase" evidence="4">
    <location>
        <begin position="18"/>
        <end position="192"/>
    </location>
</feature>
<keyword evidence="2" id="KW-0560">Oxidoreductase</keyword>
<dbReference type="InterPro" id="IPR002347">
    <property type="entry name" value="SDR_fam"/>
</dbReference>